<dbReference type="AlphaFoldDB" id="A0AAJ2BJP8"/>
<dbReference type="Pfam" id="PF13302">
    <property type="entry name" value="Acetyltransf_3"/>
    <property type="match status" value="1"/>
</dbReference>
<dbReference type="InterPro" id="IPR000182">
    <property type="entry name" value="GNAT_dom"/>
</dbReference>
<accession>A0AAJ2BJP8</accession>
<name>A0AAJ2BJP8_9PSED</name>
<dbReference type="EMBL" id="JAVJAF010000001">
    <property type="protein sequence ID" value="MDR6234065.1"/>
    <property type="molecule type" value="Genomic_DNA"/>
</dbReference>
<dbReference type="RefSeq" id="WP_309757478.1">
    <property type="nucleotide sequence ID" value="NZ_JAVJAF010000001.1"/>
</dbReference>
<dbReference type="Gene3D" id="3.40.630.30">
    <property type="match status" value="1"/>
</dbReference>
<comment type="caution">
    <text evidence="2">The sequence shown here is derived from an EMBL/GenBank/DDBJ whole genome shotgun (WGS) entry which is preliminary data.</text>
</comment>
<proteinExistence type="predicted"/>
<reference evidence="2" key="1">
    <citation type="submission" date="2023-08" db="EMBL/GenBank/DDBJ databases">
        <title>Functional and genomic diversity of the sorghum phyllosphere microbiome.</title>
        <authorList>
            <person name="Shade A."/>
        </authorList>
    </citation>
    <scope>NUCLEOTIDE SEQUENCE</scope>
    <source>
        <strain evidence="2">SORGH_AS_0201</strain>
    </source>
</reference>
<dbReference type="SUPFAM" id="SSF55729">
    <property type="entry name" value="Acyl-CoA N-acyltransferases (Nat)"/>
    <property type="match status" value="1"/>
</dbReference>
<evidence type="ECO:0000313" key="2">
    <source>
        <dbReference type="EMBL" id="MDR6234065.1"/>
    </source>
</evidence>
<dbReference type="InterPro" id="IPR016181">
    <property type="entry name" value="Acyl_CoA_acyltransferase"/>
</dbReference>
<evidence type="ECO:0000259" key="1">
    <source>
        <dbReference type="Pfam" id="PF13302"/>
    </source>
</evidence>
<dbReference type="GO" id="GO:0008999">
    <property type="term" value="F:protein-N-terminal-alanine acetyltransferase activity"/>
    <property type="evidence" value="ECO:0007669"/>
    <property type="project" value="UniProtKB-EC"/>
</dbReference>
<protein>
    <submittedName>
        <fullName evidence="2">Ribosomal-protein-alanine N-acetyltransferase</fullName>
        <ecNumber evidence="2">2.3.1.267</ecNumber>
    </submittedName>
</protein>
<gene>
    <name evidence="2" type="ORF">QE440_001806</name>
</gene>
<dbReference type="InterPro" id="IPR051531">
    <property type="entry name" value="N-acetyltransferase"/>
</dbReference>
<evidence type="ECO:0000313" key="3">
    <source>
        <dbReference type="Proteomes" id="UP001268036"/>
    </source>
</evidence>
<keyword evidence="2" id="KW-0808">Transferase</keyword>
<dbReference type="PANTHER" id="PTHR43792">
    <property type="entry name" value="GNAT FAMILY, PUTATIVE (AFU_ORTHOLOGUE AFUA_3G00765)-RELATED-RELATED"/>
    <property type="match status" value="1"/>
</dbReference>
<dbReference type="Proteomes" id="UP001268036">
    <property type="component" value="Unassembled WGS sequence"/>
</dbReference>
<organism evidence="2 3">
    <name type="scientific">Pseudomonas oryzihabitans</name>
    <dbReference type="NCBI Taxonomy" id="47885"/>
    <lineage>
        <taxon>Bacteria</taxon>
        <taxon>Pseudomonadati</taxon>
        <taxon>Pseudomonadota</taxon>
        <taxon>Gammaproteobacteria</taxon>
        <taxon>Pseudomonadales</taxon>
        <taxon>Pseudomonadaceae</taxon>
        <taxon>Pseudomonas</taxon>
    </lineage>
</organism>
<sequence length="184" mass="21228">MPVPTLYTPRLLLRPLQLEDAAAIQRIFPQWEIVRYMAANIPWPYPADGAWQFLQEIALPAMAKGSEWYWSLRLRTDPAALIGVISLHDQLDNNRGFWLSPAFWRRGLMGEACAAVNTFWFEELQRSHLRVPKAALNEGSRRLSLREGMSLVAQYEADYVCGRLPTELWELSREAWLSTRRGQA</sequence>
<keyword evidence="2" id="KW-0012">Acyltransferase</keyword>
<dbReference type="EC" id="2.3.1.267" evidence="2"/>
<feature type="domain" description="N-acetyltransferase" evidence="1">
    <location>
        <begin position="10"/>
        <end position="149"/>
    </location>
</feature>